<reference evidence="2" key="1">
    <citation type="submission" date="2016-06" db="EMBL/GenBank/DDBJ databases">
        <title>Parallel loss of symbiosis genes in relatives of nitrogen-fixing non-legume Parasponia.</title>
        <authorList>
            <person name="Van Velzen R."/>
            <person name="Holmer R."/>
            <person name="Bu F."/>
            <person name="Rutten L."/>
            <person name="Van Zeijl A."/>
            <person name="Liu W."/>
            <person name="Santuari L."/>
            <person name="Cao Q."/>
            <person name="Sharma T."/>
            <person name="Shen D."/>
            <person name="Roswanjaya Y."/>
            <person name="Wardhani T."/>
            <person name="Kalhor M.S."/>
            <person name="Jansen J."/>
            <person name="Van den Hoogen J."/>
            <person name="Gungor B."/>
            <person name="Hartog M."/>
            <person name="Hontelez J."/>
            <person name="Verver J."/>
            <person name="Yang W.-C."/>
            <person name="Schijlen E."/>
            <person name="Repin R."/>
            <person name="Schilthuizen M."/>
            <person name="Schranz E."/>
            <person name="Heidstra R."/>
            <person name="Miyata K."/>
            <person name="Fedorova E."/>
            <person name="Kohlen W."/>
            <person name="Bisseling T."/>
            <person name="Smit S."/>
            <person name="Geurts R."/>
        </authorList>
    </citation>
    <scope>NUCLEOTIDE SEQUENCE [LARGE SCALE GENOMIC DNA]</scope>
    <source>
        <strain evidence="2">cv. WU1-14</strain>
    </source>
</reference>
<evidence type="ECO:0000313" key="2">
    <source>
        <dbReference type="Proteomes" id="UP000237105"/>
    </source>
</evidence>
<comment type="caution">
    <text evidence="1">The sequence shown here is derived from an EMBL/GenBank/DDBJ whole genome shotgun (WGS) entry which is preliminary data.</text>
</comment>
<feature type="non-terminal residue" evidence="1">
    <location>
        <position position="1"/>
    </location>
</feature>
<sequence>YNLGRLGLGLVQSPNGLIKYWPSLYLHRGYVQLPEITINIDDL</sequence>
<organism evidence="1 2">
    <name type="scientific">Parasponia andersonii</name>
    <name type="common">Sponia andersonii</name>
    <dbReference type="NCBI Taxonomy" id="3476"/>
    <lineage>
        <taxon>Eukaryota</taxon>
        <taxon>Viridiplantae</taxon>
        <taxon>Streptophyta</taxon>
        <taxon>Embryophyta</taxon>
        <taxon>Tracheophyta</taxon>
        <taxon>Spermatophyta</taxon>
        <taxon>Magnoliopsida</taxon>
        <taxon>eudicotyledons</taxon>
        <taxon>Gunneridae</taxon>
        <taxon>Pentapetalae</taxon>
        <taxon>rosids</taxon>
        <taxon>fabids</taxon>
        <taxon>Rosales</taxon>
        <taxon>Cannabaceae</taxon>
        <taxon>Parasponia</taxon>
    </lineage>
</organism>
<accession>A0A2P5CKJ3</accession>
<dbReference type="EMBL" id="JXTB01000120">
    <property type="protein sequence ID" value="PON61577.1"/>
    <property type="molecule type" value="Genomic_DNA"/>
</dbReference>
<keyword evidence="2" id="KW-1185">Reference proteome</keyword>
<protein>
    <submittedName>
        <fullName evidence="1">Uncharacterized protein</fullName>
    </submittedName>
</protein>
<dbReference type="Proteomes" id="UP000237105">
    <property type="component" value="Unassembled WGS sequence"/>
</dbReference>
<dbReference type="AlphaFoldDB" id="A0A2P5CKJ3"/>
<gene>
    <name evidence="1" type="ORF">PanWU01x14_144930</name>
</gene>
<proteinExistence type="predicted"/>
<name>A0A2P5CKJ3_PARAD</name>
<evidence type="ECO:0000313" key="1">
    <source>
        <dbReference type="EMBL" id="PON61577.1"/>
    </source>
</evidence>